<evidence type="ECO:0000256" key="1">
    <source>
        <dbReference type="SAM" id="Phobius"/>
    </source>
</evidence>
<feature type="transmembrane region" description="Helical" evidence="1">
    <location>
        <begin position="12"/>
        <end position="29"/>
    </location>
</feature>
<feature type="transmembrane region" description="Helical" evidence="1">
    <location>
        <begin position="35"/>
        <end position="54"/>
    </location>
</feature>
<dbReference type="AlphaFoldDB" id="A0A0G0ERU9"/>
<keyword evidence="1" id="KW-0812">Transmembrane</keyword>
<protein>
    <submittedName>
        <fullName evidence="2">Uncharacterized protein</fullName>
    </submittedName>
</protein>
<organism evidence="2 3">
    <name type="scientific">Candidatus Daviesbacteria bacterium GW2011_GWB1_36_5</name>
    <dbReference type="NCBI Taxonomy" id="1618426"/>
    <lineage>
        <taxon>Bacteria</taxon>
        <taxon>Candidatus Daviesiibacteriota</taxon>
    </lineage>
</organism>
<dbReference type="EMBL" id="LBSA01000012">
    <property type="protein sequence ID" value="KKQ09588.1"/>
    <property type="molecule type" value="Genomic_DNA"/>
</dbReference>
<comment type="caution">
    <text evidence="2">The sequence shown here is derived from an EMBL/GenBank/DDBJ whole genome shotgun (WGS) entry which is preliminary data.</text>
</comment>
<reference evidence="2 3" key="1">
    <citation type="journal article" date="2015" name="Nature">
        <title>rRNA introns, odd ribosomes, and small enigmatic genomes across a large radiation of phyla.</title>
        <authorList>
            <person name="Brown C.T."/>
            <person name="Hug L.A."/>
            <person name="Thomas B.C."/>
            <person name="Sharon I."/>
            <person name="Castelle C.J."/>
            <person name="Singh A."/>
            <person name="Wilkins M.J."/>
            <person name="Williams K.H."/>
            <person name="Banfield J.F."/>
        </authorList>
    </citation>
    <scope>NUCLEOTIDE SEQUENCE [LARGE SCALE GENOMIC DNA]</scope>
</reference>
<evidence type="ECO:0000313" key="2">
    <source>
        <dbReference type="EMBL" id="KKQ09588.1"/>
    </source>
</evidence>
<proteinExistence type="predicted"/>
<feature type="transmembrane region" description="Helical" evidence="1">
    <location>
        <begin position="66"/>
        <end position="84"/>
    </location>
</feature>
<gene>
    <name evidence="2" type="ORF">US19_C0012G0022</name>
</gene>
<dbReference type="Proteomes" id="UP000034492">
    <property type="component" value="Unassembled WGS sequence"/>
</dbReference>
<keyword evidence="1" id="KW-1133">Transmembrane helix</keyword>
<evidence type="ECO:0000313" key="3">
    <source>
        <dbReference type="Proteomes" id="UP000034492"/>
    </source>
</evidence>
<accession>A0A0G0ERU9</accession>
<name>A0A0G0ERU9_9BACT</name>
<keyword evidence="1" id="KW-0472">Membrane</keyword>
<sequence>MKNLIKRIHLLNHLFVPISVGAIILSFVFRSSPVIQFGILMSVLLLYVSLALIHHTRSKNLTIVTMLEYILIATLAIVILTGVIL</sequence>